<evidence type="ECO:0000313" key="2">
    <source>
        <dbReference type="Proteomes" id="UP000315017"/>
    </source>
</evidence>
<sequence>MTLELKNRPTLEAMKTGRERMRQRCEEVTKAILKEAGVESVEYHDKGLRGLAIVKKRYVYVPTPTTRRRLYIVAHEAGHVALKHTGSLPVHRKEYEAEIYAHDALRRHGVAVPAKSTIRAKQYVAYRIRQAVVRGAKAIDREALRWTRGYWHWKVEDWVAAHYPRMVPR</sequence>
<evidence type="ECO:0008006" key="3">
    <source>
        <dbReference type="Google" id="ProtNLM"/>
    </source>
</evidence>
<protein>
    <recommendedName>
        <fullName evidence="3">IrrE N-terminal-like domain-containing protein</fullName>
    </recommendedName>
</protein>
<name>A0A517Y6W2_9BACT</name>
<dbReference type="Proteomes" id="UP000315017">
    <property type="component" value="Chromosome"/>
</dbReference>
<evidence type="ECO:0000313" key="1">
    <source>
        <dbReference type="EMBL" id="QDU25872.1"/>
    </source>
</evidence>
<gene>
    <name evidence="1" type="ORF">ETAA8_09440</name>
</gene>
<dbReference type="EMBL" id="CP036274">
    <property type="protein sequence ID" value="QDU25872.1"/>
    <property type="molecule type" value="Genomic_DNA"/>
</dbReference>
<keyword evidence="2" id="KW-1185">Reference proteome</keyword>
<dbReference type="KEGG" id="aagg:ETAA8_09440"/>
<organism evidence="1 2">
    <name type="scientific">Anatilimnocola aggregata</name>
    <dbReference type="NCBI Taxonomy" id="2528021"/>
    <lineage>
        <taxon>Bacteria</taxon>
        <taxon>Pseudomonadati</taxon>
        <taxon>Planctomycetota</taxon>
        <taxon>Planctomycetia</taxon>
        <taxon>Pirellulales</taxon>
        <taxon>Pirellulaceae</taxon>
        <taxon>Anatilimnocola</taxon>
    </lineage>
</organism>
<proteinExistence type="predicted"/>
<accession>A0A517Y6W2</accession>
<dbReference type="AlphaFoldDB" id="A0A517Y6W2"/>
<reference evidence="1 2" key="1">
    <citation type="submission" date="2019-02" db="EMBL/GenBank/DDBJ databases">
        <title>Deep-cultivation of Planctomycetes and their phenomic and genomic characterization uncovers novel biology.</title>
        <authorList>
            <person name="Wiegand S."/>
            <person name="Jogler M."/>
            <person name="Boedeker C."/>
            <person name="Pinto D."/>
            <person name="Vollmers J."/>
            <person name="Rivas-Marin E."/>
            <person name="Kohn T."/>
            <person name="Peeters S.H."/>
            <person name="Heuer A."/>
            <person name="Rast P."/>
            <person name="Oberbeckmann S."/>
            <person name="Bunk B."/>
            <person name="Jeske O."/>
            <person name="Meyerdierks A."/>
            <person name="Storesund J.E."/>
            <person name="Kallscheuer N."/>
            <person name="Luecker S."/>
            <person name="Lage O.M."/>
            <person name="Pohl T."/>
            <person name="Merkel B.J."/>
            <person name="Hornburger P."/>
            <person name="Mueller R.-W."/>
            <person name="Bruemmer F."/>
            <person name="Labrenz M."/>
            <person name="Spormann A.M."/>
            <person name="Op den Camp H."/>
            <person name="Overmann J."/>
            <person name="Amann R."/>
            <person name="Jetten M.S.M."/>
            <person name="Mascher T."/>
            <person name="Medema M.H."/>
            <person name="Devos D.P."/>
            <person name="Kaster A.-K."/>
            <person name="Ovreas L."/>
            <person name="Rohde M."/>
            <person name="Galperin M.Y."/>
            <person name="Jogler C."/>
        </authorList>
    </citation>
    <scope>NUCLEOTIDE SEQUENCE [LARGE SCALE GENOMIC DNA]</scope>
    <source>
        <strain evidence="1 2">ETA_A8</strain>
    </source>
</reference>